<dbReference type="InterPro" id="IPR008972">
    <property type="entry name" value="Cupredoxin"/>
</dbReference>
<evidence type="ECO:0000256" key="11">
    <source>
        <dbReference type="ARBA" id="ARBA00023008"/>
    </source>
</evidence>
<proteinExistence type="inferred from homology"/>
<dbReference type="Gene3D" id="2.60.40.420">
    <property type="entry name" value="Cupredoxins - blue copper proteins"/>
    <property type="match status" value="1"/>
</dbReference>
<evidence type="ECO:0000313" key="17">
    <source>
        <dbReference type="EMBL" id="GAG43658.1"/>
    </source>
</evidence>
<dbReference type="GO" id="GO:0042773">
    <property type="term" value="P:ATP synthesis coupled electron transport"/>
    <property type="evidence" value="ECO:0007669"/>
    <property type="project" value="TreeGrafter"/>
</dbReference>
<dbReference type="EC" id="7.1.1.9" evidence="3"/>
<keyword evidence="5" id="KW-0679">Respiratory chain</keyword>
<name>X0Y4Q2_9ZZZZ</name>
<feature type="non-terminal residue" evidence="17">
    <location>
        <position position="1"/>
    </location>
</feature>
<keyword evidence="8" id="KW-1278">Translocase</keyword>
<evidence type="ECO:0000259" key="15">
    <source>
        <dbReference type="PROSITE" id="PS50857"/>
    </source>
</evidence>
<evidence type="ECO:0000256" key="6">
    <source>
        <dbReference type="ARBA" id="ARBA00022692"/>
    </source>
</evidence>
<feature type="domain" description="Cytochrome oxidase subunit II transmembrane region profile" evidence="16">
    <location>
        <begin position="1"/>
        <end position="78"/>
    </location>
</feature>
<sequence>DALMWFLMISCGVIFTLVVSVLLYSVWRFRANPGDDSDGAHIHGNTRLEVAWTILPAVLLAVMAVWAIIVLNENENLDADRLEIDVQAEQFAWTFSYRDVATPVASGDLRVPVGRQVRLKMRSLDVIHDFYVPEFRVKEDVVPGIVTTLVFNPDRVGTYQVICAELCGVGHSTMRARVHVMQPGAYRRWLRRAQREVRAQEAAVQASPTPSPTPASG</sequence>
<feature type="transmembrane region" description="Helical" evidence="14">
    <location>
        <begin position="6"/>
        <end position="27"/>
    </location>
</feature>
<evidence type="ECO:0000256" key="10">
    <source>
        <dbReference type="ARBA" id="ARBA00022989"/>
    </source>
</evidence>
<dbReference type="GO" id="GO:0005507">
    <property type="term" value="F:copper ion binding"/>
    <property type="evidence" value="ECO:0007669"/>
    <property type="project" value="InterPro"/>
</dbReference>
<evidence type="ECO:0000256" key="2">
    <source>
        <dbReference type="ARBA" id="ARBA00007866"/>
    </source>
</evidence>
<dbReference type="InterPro" id="IPR036257">
    <property type="entry name" value="Cyt_c_oxidase_su2_TM_sf"/>
</dbReference>
<dbReference type="AlphaFoldDB" id="X0Y4Q2"/>
<dbReference type="GO" id="GO:0004129">
    <property type="term" value="F:cytochrome-c oxidase activity"/>
    <property type="evidence" value="ECO:0007669"/>
    <property type="project" value="UniProtKB-EC"/>
</dbReference>
<dbReference type="InterPro" id="IPR014222">
    <property type="entry name" value="Cyt_c_oxidase_su2"/>
</dbReference>
<dbReference type="SUPFAM" id="SSF49503">
    <property type="entry name" value="Cupredoxins"/>
    <property type="match status" value="1"/>
</dbReference>
<keyword evidence="9" id="KW-0249">Electron transport</keyword>
<dbReference type="GO" id="GO:0016491">
    <property type="term" value="F:oxidoreductase activity"/>
    <property type="evidence" value="ECO:0007669"/>
    <property type="project" value="InterPro"/>
</dbReference>
<dbReference type="PANTHER" id="PTHR22888">
    <property type="entry name" value="CYTOCHROME C OXIDASE, SUBUNIT II"/>
    <property type="match status" value="1"/>
</dbReference>
<evidence type="ECO:0000256" key="7">
    <source>
        <dbReference type="ARBA" id="ARBA00022723"/>
    </source>
</evidence>
<keyword evidence="4" id="KW-0813">Transport</keyword>
<keyword evidence="7" id="KW-0479">Metal-binding</keyword>
<dbReference type="InterPro" id="IPR011759">
    <property type="entry name" value="Cyt_c_oxidase_su2_TM_dom"/>
</dbReference>
<dbReference type="PANTHER" id="PTHR22888:SF9">
    <property type="entry name" value="CYTOCHROME C OXIDASE SUBUNIT 2"/>
    <property type="match status" value="1"/>
</dbReference>
<dbReference type="EMBL" id="BARS01052570">
    <property type="protein sequence ID" value="GAG43658.1"/>
    <property type="molecule type" value="Genomic_DNA"/>
</dbReference>
<dbReference type="InterPro" id="IPR045187">
    <property type="entry name" value="CcO_II"/>
</dbReference>
<evidence type="ECO:0000256" key="3">
    <source>
        <dbReference type="ARBA" id="ARBA00012949"/>
    </source>
</evidence>
<dbReference type="CDD" id="cd13919">
    <property type="entry name" value="CuRO_HCO_II_like_5"/>
    <property type="match status" value="1"/>
</dbReference>
<dbReference type="Pfam" id="PF02790">
    <property type="entry name" value="COX2_TM"/>
    <property type="match status" value="1"/>
</dbReference>
<keyword evidence="11" id="KW-0186">Copper</keyword>
<feature type="domain" description="Cytochrome oxidase subunit II copper A binding" evidence="15">
    <location>
        <begin position="79"/>
        <end position="192"/>
    </location>
</feature>
<evidence type="ECO:0000259" key="16">
    <source>
        <dbReference type="PROSITE" id="PS50999"/>
    </source>
</evidence>
<comment type="similarity">
    <text evidence="2">Belongs to the cytochrome c oxidase subunit 2 family.</text>
</comment>
<gene>
    <name evidence="17" type="ORF">S01H1_78140</name>
</gene>
<dbReference type="SUPFAM" id="SSF81464">
    <property type="entry name" value="Cytochrome c oxidase subunit II-like, transmembrane region"/>
    <property type="match status" value="1"/>
</dbReference>
<evidence type="ECO:0000256" key="4">
    <source>
        <dbReference type="ARBA" id="ARBA00022448"/>
    </source>
</evidence>
<dbReference type="NCBIfam" id="TIGR02866">
    <property type="entry name" value="CoxB"/>
    <property type="match status" value="1"/>
</dbReference>
<protein>
    <recommendedName>
        <fullName evidence="3">cytochrome-c oxidase</fullName>
        <ecNumber evidence="3">7.1.1.9</ecNumber>
    </recommendedName>
    <alternativeName>
        <fullName evidence="13">Cytochrome c oxidase polypeptide II</fullName>
    </alternativeName>
</protein>
<organism evidence="17">
    <name type="scientific">marine sediment metagenome</name>
    <dbReference type="NCBI Taxonomy" id="412755"/>
    <lineage>
        <taxon>unclassified sequences</taxon>
        <taxon>metagenomes</taxon>
        <taxon>ecological metagenomes</taxon>
    </lineage>
</organism>
<comment type="caution">
    <text evidence="17">The sequence shown here is derived from an EMBL/GenBank/DDBJ whole genome shotgun (WGS) entry which is preliminary data.</text>
</comment>
<evidence type="ECO:0000256" key="1">
    <source>
        <dbReference type="ARBA" id="ARBA00004141"/>
    </source>
</evidence>
<evidence type="ECO:0000256" key="12">
    <source>
        <dbReference type="ARBA" id="ARBA00023136"/>
    </source>
</evidence>
<keyword evidence="10 14" id="KW-1133">Transmembrane helix</keyword>
<evidence type="ECO:0000256" key="14">
    <source>
        <dbReference type="SAM" id="Phobius"/>
    </source>
</evidence>
<keyword evidence="6 14" id="KW-0812">Transmembrane</keyword>
<dbReference type="Pfam" id="PF00116">
    <property type="entry name" value="COX2"/>
    <property type="match status" value="1"/>
</dbReference>
<evidence type="ECO:0000256" key="5">
    <source>
        <dbReference type="ARBA" id="ARBA00022660"/>
    </source>
</evidence>
<evidence type="ECO:0000256" key="13">
    <source>
        <dbReference type="ARBA" id="ARBA00031389"/>
    </source>
</evidence>
<dbReference type="Gene3D" id="1.10.287.90">
    <property type="match status" value="1"/>
</dbReference>
<accession>X0Y4Q2</accession>
<dbReference type="PROSITE" id="PS50857">
    <property type="entry name" value="COX2_CUA"/>
    <property type="match status" value="1"/>
</dbReference>
<dbReference type="InterPro" id="IPR001505">
    <property type="entry name" value="Copper_CuA"/>
</dbReference>
<feature type="transmembrane region" description="Helical" evidence="14">
    <location>
        <begin position="48"/>
        <end position="71"/>
    </location>
</feature>
<dbReference type="InterPro" id="IPR002429">
    <property type="entry name" value="CcO_II-like_C"/>
</dbReference>
<dbReference type="GO" id="GO:0016020">
    <property type="term" value="C:membrane"/>
    <property type="evidence" value="ECO:0007669"/>
    <property type="project" value="UniProtKB-SubCell"/>
</dbReference>
<dbReference type="PROSITE" id="PS50999">
    <property type="entry name" value="COX2_TM"/>
    <property type="match status" value="1"/>
</dbReference>
<evidence type="ECO:0000256" key="8">
    <source>
        <dbReference type="ARBA" id="ARBA00022967"/>
    </source>
</evidence>
<reference evidence="17" key="1">
    <citation type="journal article" date="2014" name="Front. Microbiol.">
        <title>High frequency of phylogenetically diverse reductive dehalogenase-homologous genes in deep subseafloor sedimentary metagenomes.</title>
        <authorList>
            <person name="Kawai M."/>
            <person name="Futagami T."/>
            <person name="Toyoda A."/>
            <person name="Takaki Y."/>
            <person name="Nishi S."/>
            <person name="Hori S."/>
            <person name="Arai W."/>
            <person name="Tsubouchi T."/>
            <person name="Morono Y."/>
            <person name="Uchiyama I."/>
            <person name="Ito T."/>
            <person name="Fujiyama A."/>
            <person name="Inagaki F."/>
            <person name="Takami H."/>
        </authorList>
    </citation>
    <scope>NUCLEOTIDE SEQUENCE</scope>
    <source>
        <strain evidence="17">Expedition CK06-06</strain>
    </source>
</reference>
<comment type="subcellular location">
    <subcellularLocation>
        <location evidence="1">Membrane</location>
        <topology evidence="1">Multi-pass membrane protein</topology>
    </subcellularLocation>
</comment>
<evidence type="ECO:0000256" key="9">
    <source>
        <dbReference type="ARBA" id="ARBA00022982"/>
    </source>
</evidence>
<dbReference type="PROSITE" id="PS00078">
    <property type="entry name" value="COX2"/>
    <property type="match status" value="1"/>
</dbReference>
<keyword evidence="12 14" id="KW-0472">Membrane</keyword>